<sequence length="344" mass="39738">MIIRYLDRSALDPDRWDDCVRASSQRLVYAASWYLDALTTGDKAPYWGGIVAEEQGGYVAVMPVVYKKKYGIRYAFQPDYCQQLGVFSRSGVDLQTVFPEFWKLLNRHVKWVVSYRFNEKNEHELSFPAGLPLVKRSNHVLPLDKPYAEIYKGYATDRKSNLNRARNTAWVVEESRDVRPLIQLHRTHNEEKAVGGIDLDLTIYDRFAQAVDGLHQRGLVRIWMARKEGEQMPEAGGVFVMDANRIIYLFNGASVAGRKQQARLWMINRLVEEFAGTPLEFDFESPAVGAESVKAYYRSFGAESRLYTEISYNHLPRFFTYVRAFVRGLRSRLGKKKRAEARCH</sequence>
<protein>
    <submittedName>
        <fullName evidence="2">GNAT family N-acetyltransferase</fullName>
    </submittedName>
</protein>
<reference evidence="3" key="1">
    <citation type="journal article" date="2019" name="Int. J. Syst. Evol. Microbiol.">
        <title>The Global Catalogue of Microorganisms (GCM) 10K type strain sequencing project: providing services to taxonomists for standard genome sequencing and annotation.</title>
        <authorList>
            <consortium name="The Broad Institute Genomics Platform"/>
            <consortium name="The Broad Institute Genome Sequencing Center for Infectious Disease"/>
            <person name="Wu L."/>
            <person name="Ma J."/>
        </authorList>
    </citation>
    <scope>NUCLEOTIDE SEQUENCE [LARGE SCALE GENOMIC DNA]</scope>
    <source>
        <strain evidence="3">CCUG 55608</strain>
    </source>
</reference>
<dbReference type="Proteomes" id="UP001597116">
    <property type="component" value="Unassembled WGS sequence"/>
</dbReference>
<dbReference type="RefSeq" id="WP_265988754.1">
    <property type="nucleotide sequence ID" value="NZ_CP110973.1"/>
</dbReference>
<gene>
    <name evidence="2" type="ORF">ACFQ4C_24945</name>
</gene>
<feature type="domain" description="BioF2-like acetyltransferase" evidence="1">
    <location>
        <begin position="172"/>
        <end position="283"/>
    </location>
</feature>
<dbReference type="InterPro" id="IPR016181">
    <property type="entry name" value="Acyl_CoA_acyltransferase"/>
</dbReference>
<dbReference type="Gene3D" id="3.40.630.30">
    <property type="match status" value="1"/>
</dbReference>
<name>A0ABW3Q9L4_9BACT</name>
<dbReference type="Pfam" id="PF13480">
    <property type="entry name" value="Acetyltransf_6"/>
    <property type="match status" value="1"/>
</dbReference>
<proteinExistence type="predicted"/>
<evidence type="ECO:0000259" key="1">
    <source>
        <dbReference type="Pfam" id="PF13480"/>
    </source>
</evidence>
<evidence type="ECO:0000313" key="2">
    <source>
        <dbReference type="EMBL" id="MFD1144398.1"/>
    </source>
</evidence>
<dbReference type="SUPFAM" id="SSF55729">
    <property type="entry name" value="Acyl-CoA N-acyltransferases (Nat)"/>
    <property type="match status" value="1"/>
</dbReference>
<keyword evidence="3" id="KW-1185">Reference proteome</keyword>
<accession>A0ABW3Q9L4</accession>
<dbReference type="EMBL" id="JBHTLP010000021">
    <property type="protein sequence ID" value="MFD1144398.1"/>
    <property type="molecule type" value="Genomic_DNA"/>
</dbReference>
<organism evidence="2 3">
    <name type="scientific">Larkinella insperata</name>
    <dbReference type="NCBI Taxonomy" id="332158"/>
    <lineage>
        <taxon>Bacteria</taxon>
        <taxon>Pseudomonadati</taxon>
        <taxon>Bacteroidota</taxon>
        <taxon>Cytophagia</taxon>
        <taxon>Cytophagales</taxon>
        <taxon>Spirosomataceae</taxon>
        <taxon>Larkinella</taxon>
    </lineage>
</organism>
<dbReference type="InterPro" id="IPR038740">
    <property type="entry name" value="BioF2-like_GNAT_dom"/>
</dbReference>
<comment type="caution">
    <text evidence="2">The sequence shown here is derived from an EMBL/GenBank/DDBJ whole genome shotgun (WGS) entry which is preliminary data.</text>
</comment>
<evidence type="ECO:0000313" key="3">
    <source>
        <dbReference type="Proteomes" id="UP001597116"/>
    </source>
</evidence>